<gene>
    <name evidence="1" type="ORF">ACFQ3Q_00635</name>
</gene>
<accession>A0ABW3NPC4</accession>
<proteinExistence type="predicted"/>
<evidence type="ECO:0008006" key="3">
    <source>
        <dbReference type="Google" id="ProtNLM"/>
    </source>
</evidence>
<dbReference type="Proteomes" id="UP001597131">
    <property type="component" value="Unassembled WGS sequence"/>
</dbReference>
<dbReference type="EMBL" id="JBHTLI010000001">
    <property type="protein sequence ID" value="MFD1094242.1"/>
    <property type="molecule type" value="Genomic_DNA"/>
</dbReference>
<sequence length="505" mass="58507">MRTNRKRTLYFLVALAVIAGLLIGANNFLEHKIKKGLEKSLTDSGTSYKKINVSLLGAMAEVEKAEFSKNGRVLKAKLIKLDDLDLWAYLTRKEIIIGELFLNSPDIRITKSEQAAKKDSSSGKLGKKVMIKSLKVKNGQFRLVKSDTSKADQIFVSFPELEMRDINLNQKTLREPVPFDYRGYHFRSDSVYMRMNPQHDIYISNIDANKGALKLQNFKIVPKYNRIEFQKHIPYEKDRVELNISEIHLNDLSWSFRNDSLHFRNPLTRISDAKLRLYRNKLMPKDTRHKPMYSELIRNLPFKLELDSIRIRQSYIQYEELIDTSRQAGMLKFENLNASIYHLSNVGMSEETFPRTDVDVKTSFMGEAPLEVNWNMDVSDLNDRFRISGKMGRLSAAGMNEFLKPAMNIEAKGDIADMSFNYTGNNTVANGKMKLRYYDFKVEVLRKNSEKKNKILSAIANLFVNNEAVNEELVHKNIKVKRDKTKSFWNYFWKCIRAGALKSFL</sequence>
<comment type="caution">
    <text evidence="1">The sequence shown here is derived from an EMBL/GenBank/DDBJ whole genome shotgun (WGS) entry which is preliminary data.</text>
</comment>
<reference evidence="2" key="1">
    <citation type="journal article" date="2019" name="Int. J. Syst. Evol. Microbiol.">
        <title>The Global Catalogue of Microorganisms (GCM) 10K type strain sequencing project: providing services to taxonomists for standard genome sequencing and annotation.</title>
        <authorList>
            <consortium name="The Broad Institute Genomics Platform"/>
            <consortium name="The Broad Institute Genome Sequencing Center for Infectious Disease"/>
            <person name="Wu L."/>
            <person name="Ma J."/>
        </authorList>
    </citation>
    <scope>NUCLEOTIDE SEQUENCE [LARGE SCALE GENOMIC DNA]</scope>
    <source>
        <strain evidence="2">CCUG 64793</strain>
    </source>
</reference>
<keyword evidence="2" id="KW-1185">Reference proteome</keyword>
<organism evidence="1 2">
    <name type="scientific">Salegentibacter chungangensis</name>
    <dbReference type="NCBI Taxonomy" id="1335724"/>
    <lineage>
        <taxon>Bacteria</taxon>
        <taxon>Pseudomonadati</taxon>
        <taxon>Bacteroidota</taxon>
        <taxon>Flavobacteriia</taxon>
        <taxon>Flavobacteriales</taxon>
        <taxon>Flavobacteriaceae</taxon>
        <taxon>Salegentibacter</taxon>
    </lineage>
</organism>
<name>A0ABW3NPC4_9FLAO</name>
<evidence type="ECO:0000313" key="2">
    <source>
        <dbReference type="Proteomes" id="UP001597131"/>
    </source>
</evidence>
<evidence type="ECO:0000313" key="1">
    <source>
        <dbReference type="EMBL" id="MFD1094242.1"/>
    </source>
</evidence>
<dbReference type="RefSeq" id="WP_380741919.1">
    <property type="nucleotide sequence ID" value="NZ_JBHTLI010000001.1"/>
</dbReference>
<protein>
    <recommendedName>
        <fullName evidence="3">DUF748 domain-containing protein</fullName>
    </recommendedName>
</protein>